<dbReference type="GeneID" id="20198988"/>
<evidence type="ECO:0000313" key="1">
    <source>
        <dbReference type="EMBL" id="ESO01817.1"/>
    </source>
</evidence>
<proteinExistence type="predicted"/>
<evidence type="ECO:0000313" key="2">
    <source>
        <dbReference type="EnsemblMetazoa" id="HelroP160986"/>
    </source>
</evidence>
<dbReference type="AlphaFoldDB" id="T1EQY8"/>
<protein>
    <submittedName>
        <fullName evidence="1 2">Uncharacterized protein</fullName>
    </submittedName>
</protein>
<gene>
    <name evidence="2" type="primary">20198988</name>
    <name evidence="1" type="ORF">HELRODRAFT_160986</name>
</gene>
<accession>T1EQY8</accession>
<dbReference type="InParanoid" id="T1EQY8"/>
<organism evidence="2 3">
    <name type="scientific">Helobdella robusta</name>
    <name type="common">Californian leech</name>
    <dbReference type="NCBI Taxonomy" id="6412"/>
    <lineage>
        <taxon>Eukaryota</taxon>
        <taxon>Metazoa</taxon>
        <taxon>Spiralia</taxon>
        <taxon>Lophotrochozoa</taxon>
        <taxon>Annelida</taxon>
        <taxon>Clitellata</taxon>
        <taxon>Hirudinea</taxon>
        <taxon>Rhynchobdellida</taxon>
        <taxon>Glossiphoniidae</taxon>
        <taxon>Helobdella</taxon>
    </lineage>
</organism>
<dbReference type="EnsemblMetazoa" id="HelroT160986">
    <property type="protein sequence ID" value="HelroP160986"/>
    <property type="gene ID" value="HelroG160986"/>
</dbReference>
<dbReference type="HOGENOM" id="CLU_2252910_0_0_1"/>
<reference evidence="3" key="1">
    <citation type="submission" date="2012-12" db="EMBL/GenBank/DDBJ databases">
        <authorList>
            <person name="Hellsten U."/>
            <person name="Grimwood J."/>
            <person name="Chapman J.A."/>
            <person name="Shapiro H."/>
            <person name="Aerts A."/>
            <person name="Otillar R.P."/>
            <person name="Terry A.Y."/>
            <person name="Boore J.L."/>
            <person name="Simakov O."/>
            <person name="Marletaz F."/>
            <person name="Cho S.-J."/>
            <person name="Edsinger-Gonzales E."/>
            <person name="Havlak P."/>
            <person name="Kuo D.-H."/>
            <person name="Larsson T."/>
            <person name="Lv J."/>
            <person name="Arendt D."/>
            <person name="Savage R."/>
            <person name="Osoegawa K."/>
            <person name="de Jong P."/>
            <person name="Lindberg D.R."/>
            <person name="Seaver E.C."/>
            <person name="Weisblat D.A."/>
            <person name="Putnam N.H."/>
            <person name="Grigoriev I.V."/>
            <person name="Rokhsar D.S."/>
        </authorList>
    </citation>
    <scope>NUCLEOTIDE SEQUENCE</scope>
</reference>
<dbReference type="RefSeq" id="XP_009019225.1">
    <property type="nucleotide sequence ID" value="XM_009020977.1"/>
</dbReference>
<dbReference type="KEGG" id="hro:HELRODRAFT_160986"/>
<sequence length="104" mass="11596">MNGTLQPVDDVKEAILHDIGDVGFQVFDQNDTTKVSEEFWFERVKLVVNKRHIVTAISTFFGGCFSVANYDIENYKIAMGLLASNFPNLKPDESLGAPYSHSVP</sequence>
<dbReference type="Proteomes" id="UP000015101">
    <property type="component" value="Unassembled WGS sequence"/>
</dbReference>
<reference evidence="2" key="3">
    <citation type="submission" date="2015-06" db="UniProtKB">
        <authorList>
            <consortium name="EnsemblMetazoa"/>
        </authorList>
    </citation>
    <scope>IDENTIFICATION</scope>
</reference>
<evidence type="ECO:0000313" key="3">
    <source>
        <dbReference type="Proteomes" id="UP000015101"/>
    </source>
</evidence>
<name>T1EQY8_HELRO</name>
<dbReference type="EMBL" id="KB096742">
    <property type="protein sequence ID" value="ESO01817.1"/>
    <property type="molecule type" value="Genomic_DNA"/>
</dbReference>
<keyword evidence="3" id="KW-1185">Reference proteome</keyword>
<dbReference type="CTD" id="20198988"/>
<reference evidence="1 3" key="2">
    <citation type="journal article" date="2013" name="Nature">
        <title>Insights into bilaterian evolution from three spiralian genomes.</title>
        <authorList>
            <person name="Simakov O."/>
            <person name="Marletaz F."/>
            <person name="Cho S.J."/>
            <person name="Edsinger-Gonzales E."/>
            <person name="Havlak P."/>
            <person name="Hellsten U."/>
            <person name="Kuo D.H."/>
            <person name="Larsson T."/>
            <person name="Lv J."/>
            <person name="Arendt D."/>
            <person name="Savage R."/>
            <person name="Osoegawa K."/>
            <person name="de Jong P."/>
            <person name="Grimwood J."/>
            <person name="Chapman J.A."/>
            <person name="Shapiro H."/>
            <person name="Aerts A."/>
            <person name="Otillar R.P."/>
            <person name="Terry A.Y."/>
            <person name="Boore J.L."/>
            <person name="Grigoriev I.V."/>
            <person name="Lindberg D.R."/>
            <person name="Seaver E.C."/>
            <person name="Weisblat D.A."/>
            <person name="Putnam N.H."/>
            <person name="Rokhsar D.S."/>
        </authorList>
    </citation>
    <scope>NUCLEOTIDE SEQUENCE</scope>
</reference>
<dbReference type="EMBL" id="AMQM01000727">
    <property type="status" value="NOT_ANNOTATED_CDS"/>
    <property type="molecule type" value="Genomic_DNA"/>
</dbReference>